<dbReference type="Gene3D" id="1.10.10.10">
    <property type="entry name" value="Winged helix-like DNA-binding domain superfamily/Winged helix DNA-binding domain"/>
    <property type="match status" value="1"/>
</dbReference>
<feature type="compositionally biased region" description="Polar residues" evidence="1">
    <location>
        <begin position="167"/>
        <end position="179"/>
    </location>
</feature>
<dbReference type="InterPro" id="IPR036388">
    <property type="entry name" value="WH-like_DNA-bd_sf"/>
</dbReference>
<proteinExistence type="predicted"/>
<dbReference type="AlphaFoldDB" id="A0A4R2Q979"/>
<feature type="compositionally biased region" description="Pro residues" evidence="1">
    <location>
        <begin position="99"/>
        <end position="115"/>
    </location>
</feature>
<keyword evidence="3" id="KW-1185">Reference proteome</keyword>
<evidence type="ECO:0000313" key="3">
    <source>
        <dbReference type="Proteomes" id="UP000294911"/>
    </source>
</evidence>
<reference evidence="2 3" key="1">
    <citation type="submission" date="2019-03" db="EMBL/GenBank/DDBJ databases">
        <title>Genomic Encyclopedia of Type Strains, Phase IV (KMG-IV): sequencing the most valuable type-strain genomes for metagenomic binning, comparative biology and taxonomic classification.</title>
        <authorList>
            <person name="Goeker M."/>
        </authorList>
    </citation>
    <scope>NUCLEOTIDE SEQUENCE [LARGE SCALE GENOMIC DNA]</scope>
    <source>
        <strain evidence="2 3">DSM 45765</strain>
    </source>
</reference>
<evidence type="ECO:0000256" key="1">
    <source>
        <dbReference type="SAM" id="MobiDB-lite"/>
    </source>
</evidence>
<protein>
    <recommendedName>
        <fullName evidence="4">AsnC-like helix-turn-helix protein</fullName>
    </recommendedName>
</protein>
<accession>A0A4R2Q979</accession>
<dbReference type="Proteomes" id="UP000294911">
    <property type="component" value="Unassembled WGS sequence"/>
</dbReference>
<evidence type="ECO:0000313" key="2">
    <source>
        <dbReference type="EMBL" id="TCP45442.1"/>
    </source>
</evidence>
<gene>
    <name evidence="2" type="ORF">EV191_11685</name>
</gene>
<sequence>MVATDPVDARLLAAVAELGRAAVHDVAARLGMDPREVASRLIALSASGLPLLVGVECDPNGIRAALNAAGGHPQGTPSGRYPVHGTPSGPYSVRGTPSGPYPPPRPAAQPPPPAAPAAGRQPAAVPPGSAPLGSMPPNATPHPAGPPRFSAQPQPGGSTFGVWGPPQLSNWARGDQQSGLAGATHQGSGHGAADMERTRPVGGGRRSGKVGETLETVGLEGEPLSIQLVELQDPADFLFTAAGYQLAEGERAVVVHTELANHGTVPFPSLPDNYLVLITTDGRTINKTPVSLSSRPAHGIGVNPGETAGGHTVFVLSETVALREVRWSAQPGDETRALTWLVED</sequence>
<dbReference type="RefSeq" id="WP_132880103.1">
    <property type="nucleotide sequence ID" value="NZ_SLXQ01000016.1"/>
</dbReference>
<evidence type="ECO:0008006" key="4">
    <source>
        <dbReference type="Google" id="ProtNLM"/>
    </source>
</evidence>
<name>A0A4R2Q979_9PSEU</name>
<dbReference type="EMBL" id="SLXQ01000016">
    <property type="protein sequence ID" value="TCP45442.1"/>
    <property type="molecule type" value="Genomic_DNA"/>
</dbReference>
<feature type="region of interest" description="Disordered" evidence="1">
    <location>
        <begin position="68"/>
        <end position="210"/>
    </location>
</feature>
<comment type="caution">
    <text evidence="2">The sequence shown here is derived from an EMBL/GenBank/DDBJ whole genome shotgun (WGS) entry which is preliminary data.</text>
</comment>
<organism evidence="2 3">
    <name type="scientific">Tamaricihabitans halophyticus</name>
    <dbReference type="NCBI Taxonomy" id="1262583"/>
    <lineage>
        <taxon>Bacteria</taxon>
        <taxon>Bacillati</taxon>
        <taxon>Actinomycetota</taxon>
        <taxon>Actinomycetes</taxon>
        <taxon>Pseudonocardiales</taxon>
        <taxon>Pseudonocardiaceae</taxon>
        <taxon>Tamaricihabitans</taxon>
    </lineage>
</organism>
<dbReference type="OrthoDB" id="3667037at2"/>